<dbReference type="InterPro" id="IPR029032">
    <property type="entry name" value="AhpD-like"/>
</dbReference>
<proteinExistence type="inferred from homology"/>
<keyword evidence="3" id="KW-0963">Cytoplasm</keyword>
<keyword evidence="6" id="KW-1185">Reference proteome</keyword>
<dbReference type="GO" id="GO:0070728">
    <property type="term" value="F:L-leucine binding"/>
    <property type="evidence" value="ECO:0007669"/>
    <property type="project" value="TreeGrafter"/>
</dbReference>
<reference evidence="5" key="1">
    <citation type="submission" date="2021-06" db="EMBL/GenBank/DDBJ databases">
        <authorList>
            <person name="Kallberg Y."/>
            <person name="Tangrot J."/>
            <person name="Rosling A."/>
        </authorList>
    </citation>
    <scope>NUCLEOTIDE SEQUENCE</scope>
    <source>
        <strain evidence="5">CL551</strain>
    </source>
</reference>
<organism evidence="5 6">
    <name type="scientific">Acaulospora morrowiae</name>
    <dbReference type="NCBI Taxonomy" id="94023"/>
    <lineage>
        <taxon>Eukaryota</taxon>
        <taxon>Fungi</taxon>
        <taxon>Fungi incertae sedis</taxon>
        <taxon>Mucoromycota</taxon>
        <taxon>Glomeromycotina</taxon>
        <taxon>Glomeromycetes</taxon>
        <taxon>Diversisporales</taxon>
        <taxon>Acaulosporaceae</taxon>
        <taxon>Acaulospora</taxon>
    </lineage>
</organism>
<dbReference type="GO" id="GO:0016684">
    <property type="term" value="F:oxidoreductase activity, acting on peroxide as acceptor"/>
    <property type="evidence" value="ECO:0007669"/>
    <property type="project" value="TreeGrafter"/>
</dbReference>
<feature type="region of interest" description="Disordered" evidence="4">
    <location>
        <begin position="308"/>
        <end position="367"/>
    </location>
</feature>
<comment type="subcellular location">
    <subcellularLocation>
        <location evidence="1">Cytoplasm</location>
    </subcellularLocation>
</comment>
<evidence type="ECO:0000256" key="2">
    <source>
        <dbReference type="ARBA" id="ARBA00008350"/>
    </source>
</evidence>
<dbReference type="GO" id="GO:1990253">
    <property type="term" value="P:cellular response to leucine starvation"/>
    <property type="evidence" value="ECO:0007669"/>
    <property type="project" value="TreeGrafter"/>
</dbReference>
<gene>
    <name evidence="5" type="ORF">AMORRO_LOCUS2410</name>
</gene>
<dbReference type="GO" id="GO:0005737">
    <property type="term" value="C:cytoplasm"/>
    <property type="evidence" value="ECO:0007669"/>
    <property type="project" value="UniProtKB-SubCell"/>
</dbReference>
<dbReference type="GO" id="GO:1901031">
    <property type="term" value="P:regulation of response to reactive oxygen species"/>
    <property type="evidence" value="ECO:0007669"/>
    <property type="project" value="InterPro"/>
</dbReference>
<dbReference type="GO" id="GO:0005634">
    <property type="term" value="C:nucleus"/>
    <property type="evidence" value="ECO:0007669"/>
    <property type="project" value="InterPro"/>
</dbReference>
<comment type="caution">
    <text evidence="5">The sequence shown here is derived from an EMBL/GenBank/DDBJ whole genome shotgun (WGS) entry which is preliminary data.</text>
</comment>
<evidence type="ECO:0000256" key="4">
    <source>
        <dbReference type="SAM" id="MobiDB-lite"/>
    </source>
</evidence>
<dbReference type="GO" id="GO:0071233">
    <property type="term" value="P:cellular response to L-leucine"/>
    <property type="evidence" value="ECO:0007669"/>
    <property type="project" value="TreeGrafter"/>
</dbReference>
<evidence type="ECO:0000256" key="1">
    <source>
        <dbReference type="ARBA" id="ARBA00004496"/>
    </source>
</evidence>
<evidence type="ECO:0000256" key="3">
    <source>
        <dbReference type="ARBA" id="ARBA00022490"/>
    </source>
</evidence>
<protein>
    <submittedName>
        <fullName evidence="5">10860_t:CDS:1</fullName>
    </submittedName>
</protein>
<sequence length="564" mass="65102">MLMEIRDTHMASREFGLLKNALFYGVRSVEPQNRVNTVESIKATFIDWAKNLQDGENRKTLELHLLIILRMSINCPYANVRHNFKELLRDLESQNVSIPSPIYPYPSFYIPPEETFEWPDDSESSEPIGIVPDVDVQNLMIENFIDIGRLSNHFRVLFYFPAFAKSYMNSYKGLVRFHEGALSIPETYYFGIMAASQHKCQYLVSHLTNEYLIAGGNPSWLDGLNFAPPKIKKIAKINSILAHQPWCLEAEHIHELCRGDESWQIQQVIHIIIIICIFHSSSSYLLGCGIVPEYDSVGGYRRPSVWTLPSLDPENATNANGSDSPGDPGDDILVDEENKNELETEEIPDEEIPGDPGDNENHDIPVDEENNNKLETEEIPGEEIPFDVLINDFSHYLDPAVEVSSSKFVLKKNEHRHGYKYHRSQDFSWWEHGVSLINFHFNDNLNLGNILNEEFREIRKMTEDEYEHGLVNEAIRYYVLRLYGIQKDDFIYHKISEHLDNETRVFIKKVCCKPEDITLGDWNSMRSQRNAKEVCSIILISSETRKLAALVYGLRSVNNWIRMN</sequence>
<dbReference type="SUPFAM" id="SSF69118">
    <property type="entry name" value="AhpD-like"/>
    <property type="match status" value="1"/>
</dbReference>
<evidence type="ECO:0000313" key="5">
    <source>
        <dbReference type="EMBL" id="CAG8483211.1"/>
    </source>
</evidence>
<accession>A0A9N8WG61</accession>
<evidence type="ECO:0000313" key="6">
    <source>
        <dbReference type="Proteomes" id="UP000789342"/>
    </source>
</evidence>
<dbReference type="AlphaFoldDB" id="A0A9N8WG61"/>
<name>A0A9N8WG61_9GLOM</name>
<dbReference type="PANTHER" id="PTHR12474">
    <property type="entry name" value="P53 REGULATED PA26 NUCLEAR PROTEIN SESTRIN"/>
    <property type="match status" value="1"/>
</dbReference>
<feature type="compositionally biased region" description="Acidic residues" evidence="4">
    <location>
        <begin position="343"/>
        <end position="353"/>
    </location>
</feature>
<comment type="similarity">
    <text evidence="2">Belongs to the sestrin family.</text>
</comment>
<dbReference type="GO" id="GO:0016239">
    <property type="term" value="P:positive regulation of macroautophagy"/>
    <property type="evidence" value="ECO:0007669"/>
    <property type="project" value="TreeGrafter"/>
</dbReference>
<dbReference type="PANTHER" id="PTHR12474:SF0">
    <property type="entry name" value="SESTRIN HOMOLOG"/>
    <property type="match status" value="1"/>
</dbReference>
<dbReference type="Proteomes" id="UP000789342">
    <property type="component" value="Unassembled WGS sequence"/>
</dbReference>
<dbReference type="OrthoDB" id="337464at2759"/>
<dbReference type="InterPro" id="IPR006730">
    <property type="entry name" value="Sestrin"/>
</dbReference>
<dbReference type="Pfam" id="PF04636">
    <property type="entry name" value="PA26"/>
    <property type="match status" value="1"/>
</dbReference>
<dbReference type="GO" id="GO:1904262">
    <property type="term" value="P:negative regulation of TORC1 signaling"/>
    <property type="evidence" value="ECO:0007669"/>
    <property type="project" value="TreeGrafter"/>
</dbReference>
<dbReference type="EMBL" id="CAJVPV010001015">
    <property type="protein sequence ID" value="CAG8483211.1"/>
    <property type="molecule type" value="Genomic_DNA"/>
</dbReference>